<dbReference type="Proteomes" id="UP000017836">
    <property type="component" value="Unassembled WGS sequence"/>
</dbReference>
<dbReference type="AlphaFoldDB" id="U5D5P6"/>
<keyword evidence="2" id="KW-1185">Reference proteome</keyword>
<dbReference type="Gramene" id="ERN16757">
    <property type="protein sequence ID" value="ERN16757"/>
    <property type="gene ID" value="AMTR_s00057p00042470"/>
</dbReference>
<evidence type="ECO:0000313" key="1">
    <source>
        <dbReference type="EMBL" id="ERN16757.1"/>
    </source>
</evidence>
<gene>
    <name evidence="1" type="ORF">AMTR_s00057p00042470</name>
</gene>
<dbReference type="Pfam" id="PF14009">
    <property type="entry name" value="PADRE"/>
    <property type="match status" value="1"/>
</dbReference>
<reference evidence="2" key="1">
    <citation type="journal article" date="2013" name="Science">
        <title>The Amborella genome and the evolution of flowering plants.</title>
        <authorList>
            <consortium name="Amborella Genome Project"/>
        </authorList>
    </citation>
    <scope>NUCLEOTIDE SEQUENCE [LARGE SCALE GENOMIC DNA]</scope>
</reference>
<dbReference type="eggNOG" id="ENOG502S304">
    <property type="taxonomic scope" value="Eukaryota"/>
</dbReference>
<dbReference type="STRING" id="13333.U5D5P6"/>
<proteinExistence type="predicted"/>
<dbReference type="PANTHER" id="PTHR33052">
    <property type="entry name" value="DUF4228 DOMAIN PROTEIN-RELATED"/>
    <property type="match status" value="1"/>
</dbReference>
<dbReference type="EMBL" id="KI392405">
    <property type="protein sequence ID" value="ERN16757.1"/>
    <property type="molecule type" value="Genomic_DNA"/>
</dbReference>
<evidence type="ECO:0000313" key="2">
    <source>
        <dbReference type="Proteomes" id="UP000017836"/>
    </source>
</evidence>
<dbReference type="OMA" id="REFKIPH"/>
<name>U5D5P6_AMBTC</name>
<organism evidence="1 2">
    <name type="scientific">Amborella trichopoda</name>
    <dbReference type="NCBI Taxonomy" id="13333"/>
    <lineage>
        <taxon>Eukaryota</taxon>
        <taxon>Viridiplantae</taxon>
        <taxon>Streptophyta</taxon>
        <taxon>Embryophyta</taxon>
        <taxon>Tracheophyta</taxon>
        <taxon>Spermatophyta</taxon>
        <taxon>Magnoliopsida</taxon>
        <taxon>Amborellales</taxon>
        <taxon>Amborellaceae</taxon>
        <taxon>Amborella</taxon>
    </lineage>
</organism>
<accession>U5D5P6</accession>
<sequence length="191" mass="21620">MGNYISLGSSSGLAGKIVFPDGTLQRLETPVTIAELMLENPNHFVIELGPDVSQNRLVPLPADHKATPNKAYLVLPMRRGNKALTPEEARRIPMKEKSSFRYHPLSSFFATYSSRKVLPLLAAMCHVDAFKEEVSMKRTKSEKYKLPELLPEIGAERPEFVSRQFSGKGWKPALDTIVETRVEKKVRHWLF</sequence>
<protein>
    <submittedName>
        <fullName evidence="1">Uncharacterized protein</fullName>
    </submittedName>
</protein>
<dbReference type="HOGENOM" id="CLU_082558_1_0_1"/>
<dbReference type="InterPro" id="IPR025322">
    <property type="entry name" value="PADRE_dom"/>
</dbReference>